<dbReference type="OrthoDB" id="213779at2"/>
<feature type="transmembrane region" description="Helical" evidence="1">
    <location>
        <begin position="355"/>
        <end position="374"/>
    </location>
</feature>
<dbReference type="AlphaFoldDB" id="A0A5C6EMK3"/>
<feature type="transmembrane region" description="Helical" evidence="1">
    <location>
        <begin position="206"/>
        <end position="227"/>
    </location>
</feature>
<dbReference type="RefSeq" id="WP_146460342.1">
    <property type="nucleotide sequence ID" value="NZ_SJPW01000006.1"/>
</dbReference>
<feature type="transmembrane region" description="Helical" evidence="1">
    <location>
        <begin position="263"/>
        <end position="281"/>
    </location>
</feature>
<feature type="transmembrane region" description="Helical" evidence="1">
    <location>
        <begin position="77"/>
        <end position="95"/>
    </location>
</feature>
<organism evidence="2 3">
    <name type="scientific">Rubripirellula tenax</name>
    <dbReference type="NCBI Taxonomy" id="2528015"/>
    <lineage>
        <taxon>Bacteria</taxon>
        <taxon>Pseudomonadati</taxon>
        <taxon>Planctomycetota</taxon>
        <taxon>Planctomycetia</taxon>
        <taxon>Pirellulales</taxon>
        <taxon>Pirellulaceae</taxon>
        <taxon>Rubripirellula</taxon>
    </lineage>
</organism>
<evidence type="ECO:0000313" key="2">
    <source>
        <dbReference type="EMBL" id="TWU48786.1"/>
    </source>
</evidence>
<keyword evidence="1" id="KW-0812">Transmembrane</keyword>
<accession>A0A5C6EMK3</accession>
<feature type="transmembrane region" description="Helical" evidence="1">
    <location>
        <begin position="140"/>
        <end position="159"/>
    </location>
</feature>
<evidence type="ECO:0000256" key="1">
    <source>
        <dbReference type="SAM" id="Phobius"/>
    </source>
</evidence>
<feature type="transmembrane region" description="Helical" evidence="1">
    <location>
        <begin position="485"/>
        <end position="504"/>
    </location>
</feature>
<feature type="transmembrane region" description="Helical" evidence="1">
    <location>
        <begin position="516"/>
        <end position="534"/>
    </location>
</feature>
<dbReference type="EMBL" id="SJPW01000006">
    <property type="protein sequence ID" value="TWU48786.1"/>
    <property type="molecule type" value="Genomic_DNA"/>
</dbReference>
<gene>
    <name evidence="2" type="ORF">Poly51_46900</name>
</gene>
<name>A0A5C6EMK3_9BACT</name>
<feature type="transmembrane region" description="Helical" evidence="1">
    <location>
        <begin position="404"/>
        <end position="423"/>
    </location>
</feature>
<keyword evidence="1" id="KW-1133">Transmembrane helix</keyword>
<protein>
    <submittedName>
        <fullName evidence="2">Uncharacterized protein</fullName>
    </submittedName>
</protein>
<feature type="transmembrane region" description="Helical" evidence="1">
    <location>
        <begin position="107"/>
        <end position="128"/>
    </location>
</feature>
<keyword evidence="3" id="KW-1185">Reference proteome</keyword>
<feature type="transmembrane region" description="Helical" evidence="1">
    <location>
        <begin position="379"/>
        <end position="398"/>
    </location>
</feature>
<feature type="transmembrane region" description="Helical" evidence="1">
    <location>
        <begin position="461"/>
        <end position="480"/>
    </location>
</feature>
<sequence length="559" mass="59927">MDNGLQLRSLGRFLYTQNPFYLISCFLIIYGLQIAAVANRDLVSRSIMLSGGTIAYALLMAITCVGVVRLCKVWDDARSIFLVVAITLVAFSIGLDELCVVDWNSAAAIMLAGALVTVAVTETLLKACRLSLPSSYRLSFYALMLVFFVSPLVLGKAVAERSATLTNWGAMLFSIAIAAALLVMVPAMRRGADLVRQNGSPWSWPLYPLSLFLILIVLAAIRTHAIWMSFGFIGAPVQFEPLLVLPIAFAVLMLMIEVDATKASPTCATLAMFLAPLMLLGSWSPGRTSHLPFLGDLRETFGSTSTFCMLAVGAFYAYAWLRSVPMANRAVVVSLMGLSVFGTVPAAAYQVGVRPWMFALSATLIVLVVCLRAWRSDQVWTAFIAIATVTIAMAFRSYGQRELGLVIAGGFALVAMMAIGALFATELAEVLRLFAGMGNVIAAGGVAVWHFSPDGASGRGWLAMAVLAAAIIATLVYSIVVRRTAWWYVAGIQALCLAGLVGVSTYRSGSLRGANLPIHSGLACFVIGVTITSMKTGVHHRFSRPIDGQVAPRLFLSGF</sequence>
<feature type="transmembrane region" description="Helical" evidence="1">
    <location>
        <begin position="239"/>
        <end position="256"/>
    </location>
</feature>
<feature type="transmembrane region" description="Helical" evidence="1">
    <location>
        <begin position="20"/>
        <end position="38"/>
    </location>
</feature>
<dbReference type="Proteomes" id="UP000318288">
    <property type="component" value="Unassembled WGS sequence"/>
</dbReference>
<feature type="transmembrane region" description="Helical" evidence="1">
    <location>
        <begin position="330"/>
        <end position="349"/>
    </location>
</feature>
<reference evidence="2 3" key="1">
    <citation type="submission" date="2019-02" db="EMBL/GenBank/DDBJ databases">
        <title>Deep-cultivation of Planctomycetes and their phenomic and genomic characterization uncovers novel biology.</title>
        <authorList>
            <person name="Wiegand S."/>
            <person name="Jogler M."/>
            <person name="Boedeker C."/>
            <person name="Pinto D."/>
            <person name="Vollmers J."/>
            <person name="Rivas-Marin E."/>
            <person name="Kohn T."/>
            <person name="Peeters S.H."/>
            <person name="Heuer A."/>
            <person name="Rast P."/>
            <person name="Oberbeckmann S."/>
            <person name="Bunk B."/>
            <person name="Jeske O."/>
            <person name="Meyerdierks A."/>
            <person name="Storesund J.E."/>
            <person name="Kallscheuer N."/>
            <person name="Luecker S."/>
            <person name="Lage O.M."/>
            <person name="Pohl T."/>
            <person name="Merkel B.J."/>
            <person name="Hornburger P."/>
            <person name="Mueller R.-W."/>
            <person name="Bruemmer F."/>
            <person name="Labrenz M."/>
            <person name="Spormann A.M."/>
            <person name="Op Den Camp H."/>
            <person name="Overmann J."/>
            <person name="Amann R."/>
            <person name="Jetten M.S.M."/>
            <person name="Mascher T."/>
            <person name="Medema M.H."/>
            <person name="Devos D.P."/>
            <person name="Kaster A.-K."/>
            <person name="Ovreas L."/>
            <person name="Rohde M."/>
            <person name="Galperin M.Y."/>
            <person name="Jogler C."/>
        </authorList>
    </citation>
    <scope>NUCLEOTIDE SEQUENCE [LARGE SCALE GENOMIC DNA]</scope>
    <source>
        <strain evidence="2 3">Poly51</strain>
    </source>
</reference>
<feature type="transmembrane region" description="Helical" evidence="1">
    <location>
        <begin position="301"/>
        <end position="321"/>
    </location>
</feature>
<evidence type="ECO:0000313" key="3">
    <source>
        <dbReference type="Proteomes" id="UP000318288"/>
    </source>
</evidence>
<comment type="caution">
    <text evidence="2">The sequence shown here is derived from an EMBL/GenBank/DDBJ whole genome shotgun (WGS) entry which is preliminary data.</text>
</comment>
<proteinExistence type="predicted"/>
<feature type="transmembrane region" description="Helical" evidence="1">
    <location>
        <begin position="165"/>
        <end position="185"/>
    </location>
</feature>
<keyword evidence="1" id="KW-0472">Membrane</keyword>
<feature type="transmembrane region" description="Helical" evidence="1">
    <location>
        <begin position="430"/>
        <end position="449"/>
    </location>
</feature>
<feature type="transmembrane region" description="Helical" evidence="1">
    <location>
        <begin position="50"/>
        <end position="70"/>
    </location>
</feature>